<comment type="cofactor">
    <cofactor evidence="1">
        <name>Zn(2+)</name>
        <dbReference type="ChEBI" id="CHEBI:29105"/>
    </cofactor>
</comment>
<organism evidence="6 7">
    <name type="scientific">Methanosalsum zhilinae (strain DSM 4017 / NBRC 107636 / OCM 62 / WeN5)</name>
    <name type="common">Methanohalophilus zhilinae</name>
    <dbReference type="NCBI Taxonomy" id="679901"/>
    <lineage>
        <taxon>Archaea</taxon>
        <taxon>Methanobacteriati</taxon>
        <taxon>Methanobacteriota</taxon>
        <taxon>Stenosarchaea group</taxon>
        <taxon>Methanomicrobia</taxon>
        <taxon>Methanosarcinales</taxon>
        <taxon>Methanosarcinaceae</taxon>
        <taxon>Methanosalsum</taxon>
    </lineage>
</organism>
<keyword evidence="4" id="KW-0862">Zinc</keyword>
<dbReference type="PANTHER" id="PTHR46233">
    <property type="entry name" value="HYDROXYACYLGLUTATHIONE HYDROLASE GLOC"/>
    <property type="match status" value="1"/>
</dbReference>
<dbReference type="PANTHER" id="PTHR46233:SF3">
    <property type="entry name" value="HYDROXYACYLGLUTATHIONE HYDROLASE GLOC"/>
    <property type="match status" value="1"/>
</dbReference>
<dbReference type="GO" id="GO:0016787">
    <property type="term" value="F:hydrolase activity"/>
    <property type="evidence" value="ECO:0007669"/>
    <property type="project" value="UniProtKB-KW"/>
</dbReference>
<dbReference type="GO" id="GO:0046872">
    <property type="term" value="F:metal ion binding"/>
    <property type="evidence" value="ECO:0007669"/>
    <property type="project" value="UniProtKB-KW"/>
</dbReference>
<reference evidence="6 7" key="1">
    <citation type="submission" date="2010-07" db="EMBL/GenBank/DDBJ databases">
        <title>The complete genome of Methanosalsum zhilinae DSM 4017.</title>
        <authorList>
            <consortium name="US DOE Joint Genome Institute (JGI-PGF)"/>
            <person name="Lucas S."/>
            <person name="Copeland A."/>
            <person name="Lapidus A."/>
            <person name="Glavina del Rio T."/>
            <person name="Dalin E."/>
            <person name="Tice H."/>
            <person name="Bruce D."/>
            <person name="Goodwin L."/>
            <person name="Pitluck S."/>
            <person name="Kyrpides N."/>
            <person name="Mavromatis K."/>
            <person name="Ovchinnikova G."/>
            <person name="Daligault H."/>
            <person name="Detter J.C."/>
            <person name="Han C."/>
            <person name="Tapia R."/>
            <person name="Larimer F."/>
            <person name="Land M."/>
            <person name="Hauser L."/>
            <person name="Markowitz V."/>
            <person name="Cheng J.-F."/>
            <person name="Hugenholtz P."/>
            <person name="Woyke T."/>
            <person name="Wu D."/>
            <person name="Spring S."/>
            <person name="Schueler E."/>
            <person name="Brambilla E."/>
            <person name="Klenk H.-P."/>
            <person name="Eisen J.A."/>
        </authorList>
    </citation>
    <scope>NUCLEOTIDE SEQUENCE [LARGE SCALE GENOMIC DNA]</scope>
    <source>
        <strain evidence="7">DSM 4017 / NBRC 107636 / OCM 62 / WeN5</strain>
    </source>
</reference>
<evidence type="ECO:0000313" key="7">
    <source>
        <dbReference type="Proteomes" id="UP000006622"/>
    </source>
</evidence>
<dbReference type="InterPro" id="IPR051453">
    <property type="entry name" value="MBL_Glyoxalase_II"/>
</dbReference>
<dbReference type="Proteomes" id="UP000006622">
    <property type="component" value="Chromosome"/>
</dbReference>
<evidence type="ECO:0000313" key="6">
    <source>
        <dbReference type="EMBL" id="AEH59914.1"/>
    </source>
</evidence>
<dbReference type="HOGENOM" id="CLU_030571_5_1_2"/>
<dbReference type="STRING" id="679901.Mzhil_0033"/>
<dbReference type="SMART" id="SM00849">
    <property type="entry name" value="Lactamase_B"/>
    <property type="match status" value="1"/>
</dbReference>
<keyword evidence="2" id="KW-0479">Metal-binding</keyword>
<dbReference type="Pfam" id="PF00753">
    <property type="entry name" value="Lactamase_B"/>
    <property type="match status" value="1"/>
</dbReference>
<keyword evidence="3" id="KW-0378">Hydrolase</keyword>
<dbReference type="CDD" id="cd06262">
    <property type="entry name" value="metallo-hydrolase-like_MBL-fold"/>
    <property type="match status" value="1"/>
</dbReference>
<dbReference type="EMBL" id="CP002101">
    <property type="protein sequence ID" value="AEH59914.1"/>
    <property type="molecule type" value="Genomic_DNA"/>
</dbReference>
<dbReference type="InterPro" id="IPR001279">
    <property type="entry name" value="Metallo-B-lactamas"/>
</dbReference>
<evidence type="ECO:0000256" key="2">
    <source>
        <dbReference type="ARBA" id="ARBA00022723"/>
    </source>
</evidence>
<dbReference type="OrthoDB" id="197151at2157"/>
<evidence type="ECO:0000259" key="5">
    <source>
        <dbReference type="SMART" id="SM00849"/>
    </source>
</evidence>
<dbReference type="Gene3D" id="3.60.15.10">
    <property type="entry name" value="Ribonuclease Z/Hydroxyacylglutathione hydrolase-like"/>
    <property type="match status" value="1"/>
</dbReference>
<evidence type="ECO:0000256" key="4">
    <source>
        <dbReference type="ARBA" id="ARBA00022833"/>
    </source>
</evidence>
<dbReference type="AlphaFoldDB" id="F7XMJ1"/>
<sequence>MIVDMLNTSMYSSNTYLINKKIVIDPGMNPDILIKELEKYTSAKNIELIVLTHCHFDHTGAAKALVEKSNAKVGIHTDDVAGLMDDRASAASVFGQSAPGLTPDITYTEGDLISINSLSLQVIHTPGHTPGSICLYEPGSRSLFSGDTIFASGSIGRTDFTGGSSQKMITSIEKVTELDVERLYPGHGPVTDENVNRQINLSLQMAKTI</sequence>
<dbReference type="RefSeq" id="WP_013897353.1">
    <property type="nucleotide sequence ID" value="NC_015676.1"/>
</dbReference>
<protein>
    <submittedName>
        <fullName evidence="6">Beta-lactamase-like protein</fullName>
    </submittedName>
</protein>
<dbReference type="KEGG" id="mzh:Mzhil_0033"/>
<feature type="domain" description="Metallo-beta-lactamase" evidence="5">
    <location>
        <begin position="12"/>
        <end position="187"/>
    </location>
</feature>
<dbReference type="GeneID" id="10821621"/>
<gene>
    <name evidence="6" type="ordered locus">Mzhil_0033</name>
</gene>
<dbReference type="SUPFAM" id="SSF56281">
    <property type="entry name" value="Metallo-hydrolase/oxidoreductase"/>
    <property type="match status" value="1"/>
</dbReference>
<keyword evidence="7" id="KW-1185">Reference proteome</keyword>
<proteinExistence type="predicted"/>
<dbReference type="InterPro" id="IPR036866">
    <property type="entry name" value="RibonucZ/Hydroxyglut_hydro"/>
</dbReference>
<name>F7XMJ1_METZD</name>
<accession>F7XMJ1</accession>
<evidence type="ECO:0000256" key="1">
    <source>
        <dbReference type="ARBA" id="ARBA00001947"/>
    </source>
</evidence>
<evidence type="ECO:0000256" key="3">
    <source>
        <dbReference type="ARBA" id="ARBA00022801"/>
    </source>
</evidence>